<dbReference type="UniPathway" id="UPA00359">
    <property type="reaction ID" value="UER00482"/>
</dbReference>
<evidence type="ECO:0000256" key="1">
    <source>
        <dbReference type="ARBA" id="ARBA00004870"/>
    </source>
</evidence>
<dbReference type="HAMAP" id="MF_00409">
    <property type="entry name" value="LpxK"/>
    <property type="match status" value="1"/>
</dbReference>
<name>A0A2H9T8J4_9ZZZZ</name>
<organism evidence="10">
    <name type="scientific">invertebrate metagenome</name>
    <dbReference type="NCBI Taxonomy" id="1711999"/>
    <lineage>
        <taxon>unclassified sequences</taxon>
        <taxon>metagenomes</taxon>
        <taxon>organismal metagenomes</taxon>
    </lineage>
</organism>
<sequence>MKKQLKQSILSSWYGTGHWTHLLSPLSRLFNTFAQKRRHHYEQTDRWQPPIPIIVVGNIAVGGTGKTPVVAALVDIMKNQGYTPGIISRGFGAKGQQYPVKVTPYSAPDDVGDEPVMLARQLNVPIVVDPDRVSAARWLCQHTNCDLIITDDGLQHYNLMRHIEIVVIDGQRLLGNGMTLPAGPLREPVNRLNEADFILVNGQPSDHLPIQAFDCFSLKTDQLMPLTATTRPIPDKEKIHAVAGIGHPQRFFDTLSAQGFNVIPHAFADHHHFNRQDICFHDDLPVVMTMKDMVKCLSFANDNHWYLPVQAQLPDNYGQKIVALLAQRLPQCQNTATRS</sequence>
<dbReference type="EMBL" id="NSIT01000063">
    <property type="protein sequence ID" value="PJE79524.1"/>
    <property type="molecule type" value="Genomic_DNA"/>
</dbReference>
<keyword evidence="3" id="KW-0444">Lipid biosynthesis</keyword>
<dbReference type="GO" id="GO:0005524">
    <property type="term" value="F:ATP binding"/>
    <property type="evidence" value="ECO:0007669"/>
    <property type="project" value="UniProtKB-KW"/>
</dbReference>
<dbReference type="GO" id="GO:0009244">
    <property type="term" value="P:lipopolysaccharide core region biosynthetic process"/>
    <property type="evidence" value="ECO:0007669"/>
    <property type="project" value="TreeGrafter"/>
</dbReference>
<dbReference type="SUPFAM" id="SSF52540">
    <property type="entry name" value="P-loop containing nucleoside triphosphate hydrolases"/>
    <property type="match status" value="1"/>
</dbReference>
<gene>
    <name evidence="10" type="primary">lpxK</name>
    <name evidence="10" type="ORF">CI610_01500</name>
</gene>
<evidence type="ECO:0000313" key="10">
    <source>
        <dbReference type="EMBL" id="PJE79524.1"/>
    </source>
</evidence>
<evidence type="ECO:0000256" key="3">
    <source>
        <dbReference type="ARBA" id="ARBA00022516"/>
    </source>
</evidence>
<proteinExistence type="inferred from homology"/>
<keyword evidence="4" id="KW-0441">Lipid A biosynthesis</keyword>
<keyword evidence="6" id="KW-0547">Nucleotide-binding</keyword>
<dbReference type="EC" id="2.7.1.130" evidence="2"/>
<evidence type="ECO:0000256" key="7">
    <source>
        <dbReference type="ARBA" id="ARBA00022777"/>
    </source>
</evidence>
<dbReference type="AlphaFoldDB" id="A0A2H9T8J4"/>
<dbReference type="CDD" id="cd01983">
    <property type="entry name" value="SIMIBI"/>
    <property type="match status" value="1"/>
</dbReference>
<evidence type="ECO:0000256" key="9">
    <source>
        <dbReference type="ARBA" id="ARBA00023098"/>
    </source>
</evidence>
<dbReference type="InterPro" id="IPR003758">
    <property type="entry name" value="LpxK"/>
</dbReference>
<evidence type="ECO:0000256" key="6">
    <source>
        <dbReference type="ARBA" id="ARBA00022741"/>
    </source>
</evidence>
<evidence type="ECO:0000256" key="5">
    <source>
        <dbReference type="ARBA" id="ARBA00022679"/>
    </source>
</evidence>
<dbReference type="GO" id="GO:0009029">
    <property type="term" value="F:lipid-A 4'-kinase activity"/>
    <property type="evidence" value="ECO:0007669"/>
    <property type="project" value="UniProtKB-EC"/>
</dbReference>
<accession>A0A2H9T8J4</accession>
<dbReference type="NCBIfam" id="TIGR00682">
    <property type="entry name" value="lpxK"/>
    <property type="match status" value="1"/>
</dbReference>
<comment type="caution">
    <text evidence="10">The sequence shown here is derived from an EMBL/GenBank/DDBJ whole genome shotgun (WGS) entry which is preliminary data.</text>
</comment>
<evidence type="ECO:0000256" key="8">
    <source>
        <dbReference type="ARBA" id="ARBA00022840"/>
    </source>
</evidence>
<protein>
    <recommendedName>
        <fullName evidence="2">tetraacyldisaccharide 4'-kinase</fullName>
        <ecNumber evidence="2">2.7.1.130</ecNumber>
    </recommendedName>
</protein>
<keyword evidence="5 10" id="KW-0808">Transferase</keyword>
<dbReference type="PANTHER" id="PTHR42724">
    <property type="entry name" value="TETRAACYLDISACCHARIDE 4'-KINASE"/>
    <property type="match status" value="1"/>
</dbReference>
<dbReference type="PANTHER" id="PTHR42724:SF1">
    <property type="entry name" value="TETRAACYLDISACCHARIDE 4'-KINASE, MITOCHONDRIAL-RELATED"/>
    <property type="match status" value="1"/>
</dbReference>
<keyword evidence="7 10" id="KW-0418">Kinase</keyword>
<keyword evidence="9" id="KW-0443">Lipid metabolism</keyword>
<keyword evidence="8" id="KW-0067">ATP-binding</keyword>
<dbReference type="GO" id="GO:0005886">
    <property type="term" value="C:plasma membrane"/>
    <property type="evidence" value="ECO:0007669"/>
    <property type="project" value="TreeGrafter"/>
</dbReference>
<evidence type="ECO:0000256" key="4">
    <source>
        <dbReference type="ARBA" id="ARBA00022556"/>
    </source>
</evidence>
<dbReference type="InterPro" id="IPR027417">
    <property type="entry name" value="P-loop_NTPase"/>
</dbReference>
<comment type="pathway">
    <text evidence="1">Glycolipid biosynthesis; lipid IV(A) biosynthesis; lipid IV(A) from (3R)-3-hydroxytetradecanoyl-[acyl-carrier-protein] and UDP-N-acetyl-alpha-D-glucosamine: step 6/6.</text>
</comment>
<evidence type="ECO:0000256" key="2">
    <source>
        <dbReference type="ARBA" id="ARBA00012071"/>
    </source>
</evidence>
<dbReference type="GO" id="GO:0009245">
    <property type="term" value="P:lipid A biosynthetic process"/>
    <property type="evidence" value="ECO:0007669"/>
    <property type="project" value="UniProtKB-KW"/>
</dbReference>
<reference evidence="10" key="1">
    <citation type="journal article" date="2017" name="Appl. Environ. Microbiol.">
        <title>Molecular characterization of an Endozoicomonas-like organism causing infection in king scallop Pecten maximus L.</title>
        <authorList>
            <person name="Cano I."/>
            <person name="van Aerle R."/>
            <person name="Ross S."/>
            <person name="Verner-Jeffreys D.W."/>
            <person name="Paley R.K."/>
            <person name="Rimmer G."/>
            <person name="Ryder D."/>
            <person name="Hooper P."/>
            <person name="Stone D."/>
            <person name="Feist S.W."/>
        </authorList>
    </citation>
    <scope>NUCLEOTIDE SEQUENCE</scope>
</reference>
<dbReference type="Pfam" id="PF02606">
    <property type="entry name" value="LpxK"/>
    <property type="match status" value="1"/>
</dbReference>